<dbReference type="Proteomes" id="UP000177140">
    <property type="component" value="Unassembled WGS sequence"/>
</dbReference>
<proteinExistence type="predicted"/>
<evidence type="ECO:0000313" key="2">
    <source>
        <dbReference type="Proteomes" id="UP000177140"/>
    </source>
</evidence>
<organism evidence="1 2">
    <name type="scientific">Candidatus Vogelbacteria bacterium RIFOXYD2_FULL_44_9</name>
    <dbReference type="NCBI Taxonomy" id="1802441"/>
    <lineage>
        <taxon>Bacteria</taxon>
        <taxon>Candidatus Vogeliibacteriota</taxon>
    </lineage>
</organism>
<reference evidence="1 2" key="1">
    <citation type="journal article" date="2016" name="Nat. Commun.">
        <title>Thousands of microbial genomes shed light on interconnected biogeochemical processes in an aquifer system.</title>
        <authorList>
            <person name="Anantharaman K."/>
            <person name="Brown C.T."/>
            <person name="Hug L.A."/>
            <person name="Sharon I."/>
            <person name="Castelle C.J."/>
            <person name="Probst A.J."/>
            <person name="Thomas B.C."/>
            <person name="Singh A."/>
            <person name="Wilkins M.J."/>
            <person name="Karaoz U."/>
            <person name="Brodie E.L."/>
            <person name="Williams K.H."/>
            <person name="Hubbard S.S."/>
            <person name="Banfield J.F."/>
        </authorList>
    </citation>
    <scope>NUCLEOTIDE SEQUENCE [LARGE SCALE GENOMIC DNA]</scope>
</reference>
<accession>A0A1G2QQ08</accession>
<dbReference type="AlphaFoldDB" id="A0A1G2QQ08"/>
<name>A0A1G2QQ08_9BACT</name>
<comment type="caution">
    <text evidence="1">The sequence shown here is derived from an EMBL/GenBank/DDBJ whole genome shotgun (WGS) entry which is preliminary data.</text>
</comment>
<sequence length="95" mass="10825">MASIVVHGGIEQSPTMLSIHKIIQALDGIEREEVTIFCQKETICENLARHEHDRRFLIVRDTLPERAMKIAKALSDELGIYIEVEVLAGVFPRRK</sequence>
<dbReference type="EMBL" id="MHTM01000025">
    <property type="protein sequence ID" value="OHA61991.1"/>
    <property type="molecule type" value="Genomic_DNA"/>
</dbReference>
<evidence type="ECO:0000313" key="1">
    <source>
        <dbReference type="EMBL" id="OHA61991.1"/>
    </source>
</evidence>
<protein>
    <submittedName>
        <fullName evidence="1">Uncharacterized protein</fullName>
    </submittedName>
</protein>
<gene>
    <name evidence="1" type="ORF">A2556_02975</name>
</gene>